<dbReference type="OMA" id="NEFTHYH"/>
<protein>
    <submittedName>
        <fullName evidence="1">Uncharacterized protein</fullName>
    </submittedName>
</protein>
<dbReference type="InParanoid" id="D7TFA4"/>
<sequence length="151" mass="17559">MKLKNVGLLGKSTLMKGMSNEEKKKLKQELKFLKMKDISSFMESLPPDFVTILCTDGLLRSLCSKSGAPHRVRLLVYDKNALYGHFPKLNPESDFMGMIMFSKFKTNLSYLQFWLLLGNEFTHYHMVTWTKERKKKIHLQLASSTENKSYI</sequence>
<dbReference type="PaxDb" id="29760-VIT_00s0163g00030.t01"/>
<evidence type="ECO:0000313" key="1">
    <source>
        <dbReference type="EMBL" id="CBI29177.3"/>
    </source>
</evidence>
<dbReference type="eggNOG" id="ENOG502T0X0">
    <property type="taxonomic scope" value="Eukaryota"/>
</dbReference>
<name>D7TFA4_VITVI</name>
<gene>
    <name evidence="1" type="ORF">VIT_00s0163g00030</name>
</gene>
<reference evidence="2" key="1">
    <citation type="journal article" date="2007" name="Nature">
        <title>The grapevine genome sequence suggests ancestral hexaploidization in major angiosperm phyla.</title>
        <authorList>
            <consortium name="The French-Italian Public Consortium for Grapevine Genome Characterization."/>
            <person name="Jaillon O."/>
            <person name="Aury J.-M."/>
            <person name="Noel B."/>
            <person name="Policriti A."/>
            <person name="Clepet C."/>
            <person name="Casagrande A."/>
            <person name="Choisne N."/>
            <person name="Aubourg S."/>
            <person name="Vitulo N."/>
            <person name="Jubin C."/>
            <person name="Vezzi A."/>
            <person name="Legeai F."/>
            <person name="Hugueney P."/>
            <person name="Dasilva C."/>
            <person name="Horner D."/>
            <person name="Mica E."/>
            <person name="Jublot D."/>
            <person name="Poulain J."/>
            <person name="Bruyere C."/>
            <person name="Billault A."/>
            <person name="Segurens B."/>
            <person name="Gouyvenoux M."/>
            <person name="Ugarte E."/>
            <person name="Cattonaro F."/>
            <person name="Anthouard V."/>
            <person name="Vico V."/>
            <person name="Del Fabbro C."/>
            <person name="Alaux M."/>
            <person name="Di Gaspero G."/>
            <person name="Dumas V."/>
            <person name="Felice N."/>
            <person name="Paillard S."/>
            <person name="Juman I."/>
            <person name="Moroldo M."/>
            <person name="Scalabrin S."/>
            <person name="Canaguier A."/>
            <person name="Le Clainche I."/>
            <person name="Malacrida G."/>
            <person name="Durand E."/>
            <person name="Pesole G."/>
            <person name="Laucou V."/>
            <person name="Chatelet P."/>
            <person name="Merdinoglu D."/>
            <person name="Delledonne M."/>
            <person name="Pezzotti M."/>
            <person name="Lecharny A."/>
            <person name="Scarpelli C."/>
            <person name="Artiguenave F."/>
            <person name="Pe M.E."/>
            <person name="Valle G."/>
            <person name="Morgante M."/>
            <person name="Caboche M."/>
            <person name="Adam-Blondon A.-F."/>
            <person name="Weissenbach J."/>
            <person name="Quetier F."/>
            <person name="Wincker P."/>
        </authorList>
    </citation>
    <scope>NUCLEOTIDE SEQUENCE [LARGE SCALE GENOMIC DNA]</scope>
    <source>
        <strain evidence="2">cv. Pinot noir / PN40024</strain>
    </source>
</reference>
<dbReference type="STRING" id="29760.D7TFA4"/>
<dbReference type="Proteomes" id="UP000009183">
    <property type="component" value="Unassembled WGS sequence, unordered"/>
</dbReference>
<organism evidence="1 2">
    <name type="scientific">Vitis vinifera</name>
    <name type="common">Grape</name>
    <dbReference type="NCBI Taxonomy" id="29760"/>
    <lineage>
        <taxon>Eukaryota</taxon>
        <taxon>Viridiplantae</taxon>
        <taxon>Streptophyta</taxon>
        <taxon>Embryophyta</taxon>
        <taxon>Tracheophyta</taxon>
        <taxon>Spermatophyta</taxon>
        <taxon>Magnoliopsida</taxon>
        <taxon>eudicotyledons</taxon>
        <taxon>Gunneridae</taxon>
        <taxon>Pentapetalae</taxon>
        <taxon>rosids</taxon>
        <taxon>Vitales</taxon>
        <taxon>Vitaceae</taxon>
        <taxon>Viteae</taxon>
        <taxon>Vitis</taxon>
    </lineage>
</organism>
<proteinExistence type="predicted"/>
<accession>D7TFA4</accession>
<dbReference type="AlphaFoldDB" id="D7TFA4"/>
<evidence type="ECO:0000313" key="2">
    <source>
        <dbReference type="Proteomes" id="UP000009183"/>
    </source>
</evidence>
<dbReference type="EMBL" id="FN595768">
    <property type="protein sequence ID" value="CBI29177.3"/>
    <property type="molecule type" value="Genomic_DNA"/>
</dbReference>
<keyword evidence="2" id="KW-1185">Reference proteome</keyword>
<dbReference type="HOGENOM" id="CLU_1734796_0_0_1"/>